<comment type="caution">
    <text evidence="3">The sequence shown here is derived from an EMBL/GenBank/DDBJ whole genome shotgun (WGS) entry which is preliminary data.</text>
</comment>
<dbReference type="CDD" id="cd09631">
    <property type="entry name" value="DOMON_DOH"/>
    <property type="match status" value="1"/>
</dbReference>
<keyword evidence="4" id="KW-1185">Reference proteome</keyword>
<feature type="domain" description="DOMON" evidence="2">
    <location>
        <begin position="64"/>
        <end position="179"/>
    </location>
</feature>
<dbReference type="EMBL" id="JADPIE010000001">
    <property type="protein sequence ID" value="MBF8435862.1"/>
    <property type="molecule type" value="Genomic_DNA"/>
</dbReference>
<feature type="signal peptide" evidence="1">
    <location>
        <begin position="1"/>
        <end position="25"/>
    </location>
</feature>
<evidence type="ECO:0000259" key="2">
    <source>
        <dbReference type="PROSITE" id="PS50836"/>
    </source>
</evidence>
<evidence type="ECO:0000313" key="3">
    <source>
        <dbReference type="EMBL" id="MBF8435862.1"/>
    </source>
</evidence>
<dbReference type="Pfam" id="PF03351">
    <property type="entry name" value="DOMON"/>
    <property type="match status" value="1"/>
</dbReference>
<accession>A0A931ANA0</accession>
<gene>
    <name evidence="3" type="ORF">I0Q91_02110</name>
</gene>
<dbReference type="PROSITE" id="PS50836">
    <property type="entry name" value="DOMON"/>
    <property type="match status" value="1"/>
</dbReference>
<protein>
    <recommendedName>
        <fullName evidence="2">DOMON domain-containing protein</fullName>
    </recommendedName>
</protein>
<sequence length="199" mass="22347">MSKIFKRKKLFGLVCVLILVPLIIAGCNNNDANNDDVADEEAEVAQESLLTDDLTYTNLYSSDIGLDIYWEFNEDEDALHMMLESPGSGWLSVGFDATTRMNEAKIIIAGFDGDDNFQLEEHIGTSPTSHEQIDEIYITESTGEREEDSSIAEFIIPLDGDSRYAIEPGETYEVIVAFHSDDDSFMQRHTQRASVEIDF</sequence>
<evidence type="ECO:0000256" key="1">
    <source>
        <dbReference type="SAM" id="SignalP"/>
    </source>
</evidence>
<dbReference type="Proteomes" id="UP000621436">
    <property type="component" value="Unassembled WGS sequence"/>
</dbReference>
<dbReference type="RefSeq" id="WP_270452550.1">
    <property type="nucleotide sequence ID" value="NZ_JADPIE010000001.1"/>
</dbReference>
<dbReference type="InterPro" id="IPR005018">
    <property type="entry name" value="DOMON_domain"/>
</dbReference>
<dbReference type="AlphaFoldDB" id="A0A931ANA0"/>
<dbReference type="InterPro" id="IPR045266">
    <property type="entry name" value="DOH_DOMON"/>
</dbReference>
<keyword evidence="1" id="KW-0732">Signal</keyword>
<evidence type="ECO:0000313" key="4">
    <source>
        <dbReference type="Proteomes" id="UP000621436"/>
    </source>
</evidence>
<dbReference type="PROSITE" id="PS51257">
    <property type="entry name" value="PROKAR_LIPOPROTEIN"/>
    <property type="match status" value="1"/>
</dbReference>
<organism evidence="3 4">
    <name type="scientific">Halonatronomonas betaini</name>
    <dbReference type="NCBI Taxonomy" id="2778430"/>
    <lineage>
        <taxon>Bacteria</taxon>
        <taxon>Bacillati</taxon>
        <taxon>Bacillota</taxon>
        <taxon>Clostridia</taxon>
        <taxon>Halanaerobiales</taxon>
        <taxon>Halarsenatibacteraceae</taxon>
        <taxon>Halonatronomonas</taxon>
    </lineage>
</organism>
<feature type="chain" id="PRO_5039490256" description="DOMON domain-containing protein" evidence="1">
    <location>
        <begin position="26"/>
        <end position="199"/>
    </location>
</feature>
<reference evidence="3" key="1">
    <citation type="submission" date="2020-11" db="EMBL/GenBank/DDBJ databases">
        <title>Halonatronomonas betainensis gen. nov., sp. nov. a novel haloalkaliphilic representative of the family Halanaerobiacae capable of betaine degradation.</title>
        <authorList>
            <person name="Boltyanskaya Y."/>
            <person name="Kevbrin V."/>
            <person name="Detkova E."/>
            <person name="Grouzdev D.S."/>
            <person name="Koziaeva V."/>
            <person name="Zhilina T."/>
        </authorList>
    </citation>
    <scope>NUCLEOTIDE SEQUENCE</scope>
    <source>
        <strain evidence="3">Z-7014</strain>
    </source>
</reference>
<name>A0A931ANA0_9FIRM</name>
<proteinExistence type="predicted"/>